<keyword evidence="4" id="KW-1185">Reference proteome</keyword>
<proteinExistence type="predicted"/>
<accession>A0A834KMD2</accession>
<evidence type="ECO:0000256" key="2">
    <source>
        <dbReference type="SAM" id="MobiDB-lite"/>
    </source>
</evidence>
<dbReference type="AlphaFoldDB" id="A0A834KMD2"/>
<feature type="region of interest" description="Disordered" evidence="2">
    <location>
        <begin position="25"/>
        <end position="193"/>
    </location>
</feature>
<feature type="compositionally biased region" description="Basic and acidic residues" evidence="2">
    <location>
        <begin position="95"/>
        <end position="117"/>
    </location>
</feature>
<organism evidence="3 4">
    <name type="scientific">Vespula pensylvanica</name>
    <name type="common">Western yellow jacket</name>
    <name type="synonym">Wasp</name>
    <dbReference type="NCBI Taxonomy" id="30213"/>
    <lineage>
        <taxon>Eukaryota</taxon>
        <taxon>Metazoa</taxon>
        <taxon>Ecdysozoa</taxon>
        <taxon>Arthropoda</taxon>
        <taxon>Hexapoda</taxon>
        <taxon>Insecta</taxon>
        <taxon>Pterygota</taxon>
        <taxon>Neoptera</taxon>
        <taxon>Endopterygota</taxon>
        <taxon>Hymenoptera</taxon>
        <taxon>Apocrita</taxon>
        <taxon>Aculeata</taxon>
        <taxon>Vespoidea</taxon>
        <taxon>Vespidae</taxon>
        <taxon>Vespinae</taxon>
        <taxon>Vespula</taxon>
    </lineage>
</organism>
<reference evidence="3" key="1">
    <citation type="journal article" date="2020" name="G3 (Bethesda)">
        <title>High-Quality Assemblies for Three Invasive Social Wasps from the &lt;i&gt;Vespula&lt;/i&gt; Genus.</title>
        <authorList>
            <person name="Harrop T.W.R."/>
            <person name="Guhlin J."/>
            <person name="McLaughlin G.M."/>
            <person name="Permina E."/>
            <person name="Stockwell P."/>
            <person name="Gilligan J."/>
            <person name="Le Lec M.F."/>
            <person name="Gruber M.A.M."/>
            <person name="Quinn O."/>
            <person name="Lovegrove M."/>
            <person name="Duncan E.J."/>
            <person name="Remnant E.J."/>
            <person name="Van Eeckhoven J."/>
            <person name="Graham B."/>
            <person name="Knapp R.A."/>
            <person name="Langford K.W."/>
            <person name="Kronenberg Z."/>
            <person name="Press M.O."/>
            <person name="Eacker S.M."/>
            <person name="Wilson-Rankin E.E."/>
            <person name="Purcell J."/>
            <person name="Lester P.J."/>
            <person name="Dearden P.K."/>
        </authorList>
    </citation>
    <scope>NUCLEOTIDE SEQUENCE</scope>
    <source>
        <strain evidence="3">Volc-1</strain>
    </source>
</reference>
<keyword evidence="1" id="KW-0175">Coiled coil</keyword>
<feature type="compositionally biased region" description="Acidic residues" evidence="2">
    <location>
        <begin position="136"/>
        <end position="190"/>
    </location>
</feature>
<feature type="region of interest" description="Disordered" evidence="2">
    <location>
        <begin position="256"/>
        <end position="286"/>
    </location>
</feature>
<gene>
    <name evidence="3" type="ORF">H0235_014074</name>
</gene>
<name>A0A834KMD2_VESPE</name>
<feature type="coiled-coil region" evidence="1">
    <location>
        <begin position="528"/>
        <end position="569"/>
    </location>
</feature>
<protein>
    <submittedName>
        <fullName evidence="3">Uncharacterized protein</fullName>
    </submittedName>
</protein>
<feature type="compositionally biased region" description="Basic and acidic residues" evidence="2">
    <location>
        <begin position="53"/>
        <end position="65"/>
    </location>
</feature>
<feature type="region of interest" description="Disordered" evidence="2">
    <location>
        <begin position="671"/>
        <end position="706"/>
    </location>
</feature>
<comment type="caution">
    <text evidence="3">The sequence shown here is derived from an EMBL/GenBank/DDBJ whole genome shotgun (WGS) entry which is preliminary data.</text>
</comment>
<dbReference type="Proteomes" id="UP000600918">
    <property type="component" value="Unassembled WGS sequence"/>
</dbReference>
<feature type="compositionally biased region" description="Basic and acidic residues" evidence="2">
    <location>
        <begin position="266"/>
        <end position="281"/>
    </location>
</feature>
<sequence>MADGAIDFHTPCTIYLDPIEKYCKSAPNTVLSPDDMSEQKERVSSDIEMNNQTEKEESNENHSKSVDAMAMAHSETPMLEDEEMPTYISVSTSSKCEDSDISNVKHHEEESPTKEQSRSPCTSEQEGPASVYVLSSEEETDPRYDDDDGDYGNSDDMDDIENDQDNGMLDDDDDDDVEDDLEDDDNDEEYERNYFETASDCLGVKSKLKRRYRDKSLSLQDLSIFQNNVCNPDLGKRYRYRHIESKVKRYINDIKEQNKFSSSQRRQRDQEFTEDHMKDKNCAGGTDIDVEQSKDIKTNKVIKDYAERAIKDLEIEESYTNKNLYMAPITENGEVEEEEEIVINKPKQDAKATGIDVGEKEFSSTEKKNEKRNGSVQMNILNHTYNQSAVQKDLKFTDEQPLVNGHQQQLNLFNLRTLSYDEYMQDNTNFTQDAQLNKNMNIEQNENNDIQAYSDVDVINTIEANNSDSAACSLKIENVKSIKVMNEESKENAESKFEKINEDTNKNNLETMQITLLKTQLDQKTIQFNNLRNAYQNTLAENLKMKQELEELKMSLTKYNKENRTCETKVVAIQTDVIAESVIETKEISDTKENSNKLSASSITSVTSSINQWTDSAGSSGISIKPPDLGTVLNSEDSLVMTDDTPRKMNRPLSRAFITSSRILQTLSSITQGKSKSDIKSTSHNSSRSVKRPSGSEESEIVKENDGSIIAGSNTFTIKSPLNTKKRKATEMLGNSIFLQPLKIPHTAEIKRKSSTTISDFNIDVKTPDNYNDVKLDTQKNRINNLSRSASPTTIEDKNDKTEDIENQESNVKCFVYREDENTDDRSILIQAEIPSNDQEAVSMNCIRECGPYLLGNVEISETSIVEGEEDLEVSTKSPCVNKKCACLQNTVTPHRKFNGSQMVCSTNKKVKLPPKCNEGHTSHQYLNVPDRSDAKVYVDNLLSPSASVSCEKCILLNQQKECSIHKRNINLPEKSHSCCLHHIEHLERDYKYVCDCERLKHSNDSPNCVKEGFYTEKKFPFRNTPDCRKDLYEYINPTVDAKEVICKHRTTCRRSSLHNTEANFQNDMKCCNTIRETSHSCKSTLGCMGCNHDSGVEHFCNHSPMGNNDDLLIQERSSCETPEIRQRRSSGKKVRGILMDLLKSCGDYRNGSTSSSKKCSNGKEASHSVNYSPQINVTSCNSPDAGCSNLQQSNGRCCHAYTRRIESQLEEFRMEMERVRSRSDAILNLLNMLHSVEMN</sequence>
<evidence type="ECO:0000256" key="1">
    <source>
        <dbReference type="SAM" id="Coils"/>
    </source>
</evidence>
<evidence type="ECO:0000313" key="4">
    <source>
        <dbReference type="Proteomes" id="UP000600918"/>
    </source>
</evidence>
<evidence type="ECO:0000313" key="3">
    <source>
        <dbReference type="EMBL" id="KAF7409222.1"/>
    </source>
</evidence>
<dbReference type="EMBL" id="JACSDY010000014">
    <property type="protein sequence ID" value="KAF7409222.1"/>
    <property type="molecule type" value="Genomic_DNA"/>
</dbReference>